<organism evidence="1 2">
    <name type="scientific">Eumeta variegata</name>
    <name type="common">Bagworm moth</name>
    <name type="synonym">Eumeta japonica</name>
    <dbReference type="NCBI Taxonomy" id="151549"/>
    <lineage>
        <taxon>Eukaryota</taxon>
        <taxon>Metazoa</taxon>
        <taxon>Ecdysozoa</taxon>
        <taxon>Arthropoda</taxon>
        <taxon>Hexapoda</taxon>
        <taxon>Insecta</taxon>
        <taxon>Pterygota</taxon>
        <taxon>Neoptera</taxon>
        <taxon>Endopterygota</taxon>
        <taxon>Lepidoptera</taxon>
        <taxon>Glossata</taxon>
        <taxon>Ditrysia</taxon>
        <taxon>Tineoidea</taxon>
        <taxon>Psychidae</taxon>
        <taxon>Oiketicinae</taxon>
        <taxon>Eumeta</taxon>
    </lineage>
</organism>
<sequence length="196" mass="22278">MRPLVPQADLLTIRMKLRVRMLRSDSIVRSCERVATAHTNRNRREYVRPHVRIGARTVWCTCREYPEFETYVSGEHAFECVVIPVRVAGLTGGVIKIFLEGQAAFSRTRQSNNRSVMPLDVLGRTRATLKESACSPWPRGPGNPLKLLRAGDWGRSRVRLEPTRANPIFYRDPEIPPTRSNSISLSGTERWQGVPL</sequence>
<name>A0A4C1WRL3_EUMVA</name>
<gene>
    <name evidence="1" type="ORF">EVAR_27696_1</name>
</gene>
<accession>A0A4C1WRL3</accession>
<dbReference type="OrthoDB" id="6964405at2759"/>
<keyword evidence="2" id="KW-1185">Reference proteome</keyword>
<dbReference type="AlphaFoldDB" id="A0A4C1WRL3"/>
<proteinExistence type="predicted"/>
<dbReference type="Proteomes" id="UP000299102">
    <property type="component" value="Unassembled WGS sequence"/>
</dbReference>
<dbReference type="EMBL" id="BGZK01000609">
    <property type="protein sequence ID" value="GBP52754.1"/>
    <property type="molecule type" value="Genomic_DNA"/>
</dbReference>
<dbReference type="PANTHER" id="PTHR33626">
    <property type="entry name" value="ZGC:158463"/>
    <property type="match status" value="1"/>
</dbReference>
<evidence type="ECO:0000313" key="2">
    <source>
        <dbReference type="Proteomes" id="UP000299102"/>
    </source>
</evidence>
<evidence type="ECO:0000313" key="1">
    <source>
        <dbReference type="EMBL" id="GBP52754.1"/>
    </source>
</evidence>
<reference evidence="1 2" key="1">
    <citation type="journal article" date="2019" name="Commun. Biol.">
        <title>The bagworm genome reveals a unique fibroin gene that provides high tensile strength.</title>
        <authorList>
            <person name="Kono N."/>
            <person name="Nakamura H."/>
            <person name="Ohtoshi R."/>
            <person name="Tomita M."/>
            <person name="Numata K."/>
            <person name="Arakawa K."/>
        </authorList>
    </citation>
    <scope>NUCLEOTIDE SEQUENCE [LARGE SCALE GENOMIC DNA]</scope>
</reference>
<protein>
    <submittedName>
        <fullName evidence="1">Uncharacterized protein</fullName>
    </submittedName>
</protein>
<comment type="caution">
    <text evidence="1">The sequence shown here is derived from an EMBL/GenBank/DDBJ whole genome shotgun (WGS) entry which is preliminary data.</text>
</comment>
<dbReference type="PANTHER" id="PTHR33626:SF2">
    <property type="match status" value="1"/>
</dbReference>